<accession>A0A1N6Z8H8</accession>
<evidence type="ECO:0000313" key="1">
    <source>
        <dbReference type="EMBL" id="SIR23113.1"/>
    </source>
</evidence>
<dbReference type="OrthoDB" id="850304at2"/>
<proteinExistence type="predicted"/>
<gene>
    <name evidence="1" type="ORF">SAMN05421545_2822</name>
</gene>
<reference evidence="2" key="1">
    <citation type="submission" date="2017-01" db="EMBL/GenBank/DDBJ databases">
        <authorList>
            <person name="Varghese N."/>
            <person name="Submissions S."/>
        </authorList>
    </citation>
    <scope>NUCLEOTIDE SEQUENCE [LARGE SCALE GENOMIC DNA]</scope>
    <source>
        <strain evidence="2">DM9</strain>
    </source>
</reference>
<name>A0A1N6Z8H8_9BACT</name>
<dbReference type="AlphaFoldDB" id="A0A1N6Z8H8"/>
<sequence>MIEELIIRALCDTIPEEPVDGLFLFGQTEDNQQAAFETAHQFLQSGRTDKVLCLGTKAMSGYPGFEVWKEEMKKLGIGAEQIIPVPPVPEDTEMLHTLIEATSAVRYAREQGYKRMVVTAAPFQQPRAFMTAITAALREHPSLYLYSLPGKPMPWQEEVTHSQGKLEDTRAGLIAGEMERIRCYHDRNDLISVKEALDYLNRRDKKKLDS</sequence>
<dbReference type="EMBL" id="FTNM01000004">
    <property type="protein sequence ID" value="SIR23113.1"/>
    <property type="molecule type" value="Genomic_DNA"/>
</dbReference>
<evidence type="ECO:0000313" key="2">
    <source>
        <dbReference type="Proteomes" id="UP000185924"/>
    </source>
</evidence>
<dbReference type="STRING" id="1077936.SAMN05421545_2822"/>
<keyword evidence="2" id="KW-1185">Reference proteome</keyword>
<organism evidence="1 2">
    <name type="scientific">Pontibacter lucknowensis</name>
    <dbReference type="NCBI Taxonomy" id="1077936"/>
    <lineage>
        <taxon>Bacteria</taxon>
        <taxon>Pseudomonadati</taxon>
        <taxon>Bacteroidota</taxon>
        <taxon>Cytophagia</taxon>
        <taxon>Cytophagales</taxon>
        <taxon>Hymenobacteraceae</taxon>
        <taxon>Pontibacter</taxon>
    </lineage>
</organism>
<protein>
    <recommendedName>
        <fullName evidence="3">DUF218 domain-containing protein</fullName>
    </recommendedName>
</protein>
<dbReference type="Proteomes" id="UP000185924">
    <property type="component" value="Unassembled WGS sequence"/>
</dbReference>
<dbReference type="RefSeq" id="WP_007652417.1">
    <property type="nucleotide sequence ID" value="NZ_FTNM01000004.1"/>
</dbReference>
<evidence type="ECO:0008006" key="3">
    <source>
        <dbReference type="Google" id="ProtNLM"/>
    </source>
</evidence>